<evidence type="ECO:0000256" key="14">
    <source>
        <dbReference type="ARBA" id="ARBA00023136"/>
    </source>
</evidence>
<evidence type="ECO:0000256" key="1">
    <source>
        <dbReference type="ARBA" id="ARBA00000085"/>
    </source>
</evidence>
<evidence type="ECO:0000256" key="9">
    <source>
        <dbReference type="ARBA" id="ARBA00022741"/>
    </source>
</evidence>
<keyword evidence="14 15" id="KW-0472">Membrane</keyword>
<dbReference type="CDD" id="cd06225">
    <property type="entry name" value="HAMP"/>
    <property type="match status" value="1"/>
</dbReference>
<dbReference type="InterPro" id="IPR036097">
    <property type="entry name" value="HisK_dim/P_sf"/>
</dbReference>
<evidence type="ECO:0000256" key="11">
    <source>
        <dbReference type="ARBA" id="ARBA00022840"/>
    </source>
</evidence>
<comment type="catalytic activity">
    <reaction evidence="1">
        <text>ATP + protein L-histidine = ADP + protein N-phospho-L-histidine.</text>
        <dbReference type="EC" id="2.7.13.3"/>
    </reaction>
</comment>
<evidence type="ECO:0000256" key="5">
    <source>
        <dbReference type="ARBA" id="ARBA00022475"/>
    </source>
</evidence>
<dbReference type="Pfam" id="PF18719">
    <property type="entry name" value="ArlS_N"/>
    <property type="match status" value="1"/>
</dbReference>
<organism evidence="18 19">
    <name type="scientific">Bacillus spongiae</name>
    <dbReference type="NCBI Taxonomy" id="2683610"/>
    <lineage>
        <taxon>Bacteria</taxon>
        <taxon>Bacillati</taxon>
        <taxon>Bacillota</taxon>
        <taxon>Bacilli</taxon>
        <taxon>Bacillales</taxon>
        <taxon>Bacillaceae</taxon>
        <taxon>Bacillus</taxon>
    </lineage>
</organism>
<evidence type="ECO:0000256" key="6">
    <source>
        <dbReference type="ARBA" id="ARBA00022553"/>
    </source>
</evidence>
<proteinExistence type="predicted"/>
<comment type="caution">
    <text evidence="18">The sequence shown here is derived from an EMBL/GenBank/DDBJ whole genome shotgun (WGS) entry which is preliminary data.</text>
</comment>
<dbReference type="RefSeq" id="WP_336588310.1">
    <property type="nucleotide sequence ID" value="NZ_JBBAXC010000017.1"/>
</dbReference>
<dbReference type="PANTHER" id="PTHR45528:SF12">
    <property type="entry name" value="SENSOR HISTIDINE KINASE ARSS"/>
    <property type="match status" value="1"/>
</dbReference>
<evidence type="ECO:0000313" key="18">
    <source>
        <dbReference type="EMBL" id="MEI5908862.1"/>
    </source>
</evidence>
<feature type="transmembrane region" description="Helical" evidence="15">
    <location>
        <begin position="168"/>
        <end position="191"/>
    </location>
</feature>
<reference evidence="18 19" key="1">
    <citation type="journal article" date="2018" name="J. Microbiol.">
        <title>Bacillus spongiae sp. nov., isolated from sponge of Jeju Island.</title>
        <authorList>
            <person name="Lee G.E."/>
            <person name="Im W.T."/>
            <person name="Park J.S."/>
        </authorList>
    </citation>
    <scope>NUCLEOTIDE SEQUENCE [LARGE SCALE GENOMIC DNA]</scope>
    <source>
        <strain evidence="18 19">135PIL107-10</strain>
    </source>
</reference>
<evidence type="ECO:0000256" key="7">
    <source>
        <dbReference type="ARBA" id="ARBA00022679"/>
    </source>
</evidence>
<keyword evidence="5" id="KW-1003">Cell membrane</keyword>
<feature type="domain" description="Histidine kinase" evidence="16">
    <location>
        <begin position="253"/>
        <end position="467"/>
    </location>
</feature>
<feature type="domain" description="HAMP" evidence="17">
    <location>
        <begin position="192"/>
        <end position="245"/>
    </location>
</feature>
<evidence type="ECO:0000256" key="12">
    <source>
        <dbReference type="ARBA" id="ARBA00022989"/>
    </source>
</evidence>
<dbReference type="SUPFAM" id="SSF158472">
    <property type="entry name" value="HAMP domain-like"/>
    <property type="match status" value="1"/>
</dbReference>
<feature type="transmembrane region" description="Helical" evidence="15">
    <location>
        <begin position="20"/>
        <end position="40"/>
    </location>
</feature>
<dbReference type="InterPro" id="IPR005467">
    <property type="entry name" value="His_kinase_dom"/>
</dbReference>
<dbReference type="PROSITE" id="PS50885">
    <property type="entry name" value="HAMP"/>
    <property type="match status" value="1"/>
</dbReference>
<evidence type="ECO:0000256" key="10">
    <source>
        <dbReference type="ARBA" id="ARBA00022777"/>
    </source>
</evidence>
<keyword evidence="13" id="KW-0902">Two-component regulatory system</keyword>
<keyword evidence="11 18" id="KW-0067">ATP-binding</keyword>
<evidence type="ECO:0000256" key="3">
    <source>
        <dbReference type="ARBA" id="ARBA00012438"/>
    </source>
</evidence>
<keyword evidence="12 15" id="KW-1133">Transmembrane helix</keyword>
<evidence type="ECO:0000256" key="2">
    <source>
        <dbReference type="ARBA" id="ARBA00004651"/>
    </source>
</evidence>
<dbReference type="Gene3D" id="3.30.565.10">
    <property type="entry name" value="Histidine kinase-like ATPase, C-terminal domain"/>
    <property type="match status" value="1"/>
</dbReference>
<dbReference type="SMART" id="SM00387">
    <property type="entry name" value="HATPase_c"/>
    <property type="match status" value="1"/>
</dbReference>
<gene>
    <name evidence="18" type="ORF">WAK64_17575</name>
</gene>
<dbReference type="PROSITE" id="PS50109">
    <property type="entry name" value="HIS_KIN"/>
    <property type="match status" value="1"/>
</dbReference>
<dbReference type="CDD" id="cd00075">
    <property type="entry name" value="HATPase"/>
    <property type="match status" value="1"/>
</dbReference>
<dbReference type="InterPro" id="IPR004358">
    <property type="entry name" value="Sig_transdc_His_kin-like_C"/>
</dbReference>
<sequence>MKKVLKWIKSSSLTVKWTIASASVIFITFTVFSLIQYLSIKDWMLTEEKVSVTQTLNELSVFYQQRGPVITKGEIVESETLIQQIIDRKQAVVIFNSRGQLFLNISSTSISPSELPEIPLSKEKNVQLIEVNSDPYYIGTGPIISNNFNGYMVLISPLARYEKMMANLLWLTVGLGILALLISALVGYFLAKRFSRPVKDLKYTIKRIERNGLQERVETLPSQDELGELLILFNRMMEKVESSFDQQQQFVEDASHELRTPLQIIEGHLRLLQRWGKNDPKVLEESLFSSLEELQRLKELVEDLLALTKQDDKREEYYATDIVDIINRVMDDFHVLYPSFSFTVDKESKQYLTDISPRHFEQLLIILLDNAVKYSEQRKDIVITIKQNSGKVLILIKDFGMGIPANDIPKVFHRFYRTDKSRSRERGGNGLGLAIAKRIISRYSGEIHISSEENKGTEVLIKLNEGKS</sequence>
<dbReference type="InterPro" id="IPR050398">
    <property type="entry name" value="HssS/ArlS-like"/>
</dbReference>
<evidence type="ECO:0000256" key="15">
    <source>
        <dbReference type="SAM" id="Phobius"/>
    </source>
</evidence>
<dbReference type="EMBL" id="JBBAXC010000017">
    <property type="protein sequence ID" value="MEI5908862.1"/>
    <property type="molecule type" value="Genomic_DNA"/>
</dbReference>
<dbReference type="SUPFAM" id="SSF47384">
    <property type="entry name" value="Homodimeric domain of signal transducing histidine kinase"/>
    <property type="match status" value="1"/>
</dbReference>
<dbReference type="GO" id="GO:0005524">
    <property type="term" value="F:ATP binding"/>
    <property type="evidence" value="ECO:0007669"/>
    <property type="project" value="UniProtKB-KW"/>
</dbReference>
<dbReference type="SMART" id="SM00304">
    <property type="entry name" value="HAMP"/>
    <property type="match status" value="1"/>
</dbReference>
<dbReference type="PANTHER" id="PTHR45528">
    <property type="entry name" value="SENSOR HISTIDINE KINASE CPXA"/>
    <property type="match status" value="1"/>
</dbReference>
<keyword evidence="19" id="KW-1185">Reference proteome</keyword>
<keyword evidence="7" id="KW-0808">Transferase</keyword>
<dbReference type="Pfam" id="PF00512">
    <property type="entry name" value="HisKA"/>
    <property type="match status" value="1"/>
</dbReference>
<evidence type="ECO:0000259" key="16">
    <source>
        <dbReference type="PROSITE" id="PS50109"/>
    </source>
</evidence>
<dbReference type="EC" id="2.7.13.3" evidence="3"/>
<keyword evidence="8 15" id="KW-0812">Transmembrane</keyword>
<keyword evidence="6" id="KW-0597">Phosphoprotein</keyword>
<evidence type="ECO:0000256" key="8">
    <source>
        <dbReference type="ARBA" id="ARBA00022692"/>
    </source>
</evidence>
<keyword evidence="10" id="KW-0418">Kinase</keyword>
<dbReference type="CDD" id="cd00082">
    <property type="entry name" value="HisKA"/>
    <property type="match status" value="1"/>
</dbReference>
<keyword evidence="9" id="KW-0547">Nucleotide-binding</keyword>
<dbReference type="SUPFAM" id="SSF55874">
    <property type="entry name" value="ATPase domain of HSP90 chaperone/DNA topoisomerase II/histidine kinase"/>
    <property type="match status" value="1"/>
</dbReference>
<dbReference type="InterPro" id="IPR041610">
    <property type="entry name" value="ArlS_N"/>
</dbReference>
<dbReference type="PRINTS" id="PR00344">
    <property type="entry name" value="BCTRLSENSOR"/>
</dbReference>
<dbReference type="Gene3D" id="6.10.340.10">
    <property type="match status" value="1"/>
</dbReference>
<evidence type="ECO:0000256" key="4">
    <source>
        <dbReference type="ARBA" id="ARBA00015735"/>
    </source>
</evidence>
<evidence type="ECO:0000256" key="13">
    <source>
        <dbReference type="ARBA" id="ARBA00023012"/>
    </source>
</evidence>
<evidence type="ECO:0000259" key="17">
    <source>
        <dbReference type="PROSITE" id="PS50885"/>
    </source>
</evidence>
<protein>
    <recommendedName>
        <fullName evidence="4">Signal transduction histidine-protein kinase ArlS</fullName>
        <ecNumber evidence="3">2.7.13.3</ecNumber>
    </recommendedName>
</protein>
<dbReference type="Pfam" id="PF02518">
    <property type="entry name" value="HATPase_c"/>
    <property type="match status" value="1"/>
</dbReference>
<dbReference type="Gene3D" id="1.10.287.130">
    <property type="match status" value="1"/>
</dbReference>
<dbReference type="InterPro" id="IPR003594">
    <property type="entry name" value="HATPase_dom"/>
</dbReference>
<name>A0ABU8HI85_9BACI</name>
<comment type="subcellular location">
    <subcellularLocation>
        <location evidence="2">Cell membrane</location>
        <topology evidence="2">Multi-pass membrane protein</topology>
    </subcellularLocation>
</comment>
<dbReference type="InterPro" id="IPR003660">
    <property type="entry name" value="HAMP_dom"/>
</dbReference>
<dbReference type="InterPro" id="IPR036890">
    <property type="entry name" value="HATPase_C_sf"/>
</dbReference>
<evidence type="ECO:0000313" key="19">
    <source>
        <dbReference type="Proteomes" id="UP001312865"/>
    </source>
</evidence>
<dbReference type="SMART" id="SM00388">
    <property type="entry name" value="HisKA"/>
    <property type="match status" value="1"/>
</dbReference>
<accession>A0ABU8HI85</accession>
<dbReference type="InterPro" id="IPR003661">
    <property type="entry name" value="HisK_dim/P_dom"/>
</dbReference>
<dbReference type="Pfam" id="PF00672">
    <property type="entry name" value="HAMP"/>
    <property type="match status" value="1"/>
</dbReference>
<dbReference type="Proteomes" id="UP001312865">
    <property type="component" value="Unassembled WGS sequence"/>
</dbReference>